<sequence length="406" mass="47134">MRLPVETLFLLAHIIYFTIATPVPVARRSTPFRALRGLSPLVNSFSNGHTYRHAPTKYFYESTFNSHYDGRFASSELPFAERVWNLRLMLKAYTETMDQIGIQTWIMHGCLLGWWWNEGLMPWDKDLDFLVEEEGIHELGEWWNMTIHHFEAKRLGLEDEHSLESDHWASERRSEQEEAEDDEARTKRLGWEKEVREKGKKYLMEVNPNYTNKSTTDKYNLIDARWIDTSNGLYIDITTLHVAPVKQSDEDDTFSLTPSFTTYPSAHEPDPDDPSDDIQLYVKDTHAYLSSQIYPLRTSSLEGVPVKIPYAYEELLLEEYGPDALTESWYNGYAFDKERAQWEMKDPTEEQRRYFRDKLGREKGRASGTGRITHVWTGGEETAGTGESSFAKDVRGLNGEKVAAWN</sequence>
<keyword evidence="4" id="KW-0472">Membrane</keyword>
<evidence type="ECO:0000256" key="1">
    <source>
        <dbReference type="ARBA" id="ARBA00004167"/>
    </source>
</evidence>
<dbReference type="PANTHER" id="PTHR15407:SF32">
    <property type="entry name" value="PROTEIN (MNN4), PUTATIVE (AFU_ORTHOLOGUE AFUA_1G03790)-RELATED"/>
    <property type="match status" value="1"/>
</dbReference>
<evidence type="ECO:0000313" key="8">
    <source>
        <dbReference type="EMBL" id="USP76236.1"/>
    </source>
</evidence>
<evidence type="ECO:0000256" key="3">
    <source>
        <dbReference type="ARBA" id="ARBA00022989"/>
    </source>
</evidence>
<name>A0A9Q9DSA6_CURCL</name>
<reference evidence="8" key="1">
    <citation type="submission" date="2021-12" db="EMBL/GenBank/DDBJ databases">
        <title>Curvularia clavata genome.</title>
        <authorList>
            <person name="Cao Y."/>
        </authorList>
    </citation>
    <scope>NUCLEOTIDE SEQUENCE</scope>
    <source>
        <strain evidence="8">Yc1106</strain>
    </source>
</reference>
<gene>
    <name evidence="8" type="ORF">yc1106_03510</name>
</gene>
<evidence type="ECO:0000256" key="5">
    <source>
        <dbReference type="SAM" id="MobiDB-lite"/>
    </source>
</evidence>
<evidence type="ECO:0000256" key="6">
    <source>
        <dbReference type="SAM" id="SignalP"/>
    </source>
</evidence>
<dbReference type="InterPro" id="IPR007074">
    <property type="entry name" value="LicD/FKTN/FKRP_NTP_transf"/>
</dbReference>
<dbReference type="InterPro" id="IPR009644">
    <property type="entry name" value="FKTN/MNN4/W02B3.4-1"/>
</dbReference>
<organism evidence="8 9">
    <name type="scientific">Curvularia clavata</name>
    <dbReference type="NCBI Taxonomy" id="95742"/>
    <lineage>
        <taxon>Eukaryota</taxon>
        <taxon>Fungi</taxon>
        <taxon>Dikarya</taxon>
        <taxon>Ascomycota</taxon>
        <taxon>Pezizomycotina</taxon>
        <taxon>Dothideomycetes</taxon>
        <taxon>Pleosporomycetidae</taxon>
        <taxon>Pleosporales</taxon>
        <taxon>Pleosporineae</taxon>
        <taxon>Pleosporaceae</taxon>
        <taxon>Curvularia</taxon>
    </lineage>
</organism>
<keyword evidence="3" id="KW-1133">Transmembrane helix</keyword>
<comment type="subcellular location">
    <subcellularLocation>
        <location evidence="1">Membrane</location>
        <topology evidence="1">Single-pass membrane protein</topology>
    </subcellularLocation>
</comment>
<protein>
    <recommendedName>
        <fullName evidence="7">LicD/FKTN/FKRP nucleotidyltransferase domain-containing protein</fullName>
    </recommendedName>
</protein>
<dbReference type="VEuPathDB" id="FungiDB:yc1106_03510"/>
<dbReference type="Pfam" id="PF04991">
    <property type="entry name" value="LicD"/>
    <property type="match status" value="1"/>
</dbReference>
<evidence type="ECO:0000259" key="7">
    <source>
        <dbReference type="Pfam" id="PF04991"/>
    </source>
</evidence>
<feature type="domain" description="LicD/FKTN/FKRP nucleotidyltransferase" evidence="7">
    <location>
        <begin position="101"/>
        <end position="151"/>
    </location>
</feature>
<feature type="signal peptide" evidence="6">
    <location>
        <begin position="1"/>
        <end position="20"/>
    </location>
</feature>
<dbReference type="OrthoDB" id="444255at2759"/>
<keyword evidence="2" id="KW-0812">Transmembrane</keyword>
<dbReference type="GO" id="GO:0016020">
    <property type="term" value="C:membrane"/>
    <property type="evidence" value="ECO:0007669"/>
    <property type="project" value="UniProtKB-SubCell"/>
</dbReference>
<dbReference type="EMBL" id="CP089275">
    <property type="protein sequence ID" value="USP76236.1"/>
    <property type="molecule type" value="Genomic_DNA"/>
</dbReference>
<keyword evidence="6" id="KW-0732">Signal</keyword>
<accession>A0A9Q9DSA6</accession>
<dbReference type="GO" id="GO:0009100">
    <property type="term" value="P:glycoprotein metabolic process"/>
    <property type="evidence" value="ECO:0007669"/>
    <property type="project" value="UniProtKB-ARBA"/>
</dbReference>
<evidence type="ECO:0000313" key="9">
    <source>
        <dbReference type="Proteomes" id="UP001056012"/>
    </source>
</evidence>
<feature type="region of interest" description="Disordered" evidence="5">
    <location>
        <begin position="166"/>
        <end position="186"/>
    </location>
</feature>
<feature type="chain" id="PRO_5040486868" description="LicD/FKTN/FKRP nucleotidyltransferase domain-containing protein" evidence="6">
    <location>
        <begin position="21"/>
        <end position="406"/>
    </location>
</feature>
<evidence type="ECO:0000256" key="2">
    <source>
        <dbReference type="ARBA" id="ARBA00022692"/>
    </source>
</evidence>
<dbReference type="Proteomes" id="UP001056012">
    <property type="component" value="Chromosome 2"/>
</dbReference>
<feature type="compositionally biased region" description="Basic and acidic residues" evidence="5">
    <location>
        <begin position="166"/>
        <end position="176"/>
    </location>
</feature>
<keyword evidence="9" id="KW-1185">Reference proteome</keyword>
<dbReference type="AlphaFoldDB" id="A0A9Q9DSA6"/>
<proteinExistence type="predicted"/>
<dbReference type="PANTHER" id="PTHR15407">
    <property type="entry name" value="FUKUTIN-RELATED"/>
    <property type="match status" value="1"/>
</dbReference>
<evidence type="ECO:0000256" key="4">
    <source>
        <dbReference type="ARBA" id="ARBA00023136"/>
    </source>
</evidence>